<dbReference type="Proteomes" id="UP000716446">
    <property type="component" value="Unassembled WGS sequence"/>
</dbReference>
<name>A0A9N8PIH4_9PEZI</name>
<protein>
    <submittedName>
        <fullName evidence="2">Uncharacterized protein</fullName>
    </submittedName>
</protein>
<dbReference type="AlphaFoldDB" id="A0A9N8PIH4"/>
<evidence type="ECO:0000313" key="2">
    <source>
        <dbReference type="EMBL" id="CAD0095239.1"/>
    </source>
</evidence>
<keyword evidence="3" id="KW-1185">Reference proteome</keyword>
<feature type="region of interest" description="Disordered" evidence="1">
    <location>
        <begin position="83"/>
        <end position="106"/>
    </location>
</feature>
<sequence length="192" mass="21560">MAQAREFPFHVVSAESTSPDLLMAEAPAVVSDQLDIFGNMPSTSKQVSRPSTSLEPIVADDSFPPRLEVDDNIPDCAPIRIAHNSLQGKDRQPIPSPPRSSRHVPRPITTIRDPILRAPSGVQRVYRKPRQRVRYTCHECSTPFRSHARMCDKCAHERCLDCRDTPSHKLQKSRPDPRLVEAVNQRLANVGK</sequence>
<gene>
    <name evidence="2" type="ORF">AWRI4619_LOCUS8708</name>
</gene>
<accession>A0A9N8PIH4</accession>
<proteinExistence type="predicted"/>
<dbReference type="EMBL" id="CAIJEN010000015">
    <property type="protein sequence ID" value="CAD0095239.1"/>
    <property type="molecule type" value="Genomic_DNA"/>
</dbReference>
<reference evidence="2" key="1">
    <citation type="submission" date="2020-06" db="EMBL/GenBank/DDBJ databases">
        <authorList>
            <person name="Onetto C."/>
        </authorList>
    </citation>
    <scope>NUCLEOTIDE SEQUENCE</scope>
</reference>
<evidence type="ECO:0000313" key="3">
    <source>
        <dbReference type="Proteomes" id="UP000716446"/>
    </source>
</evidence>
<comment type="caution">
    <text evidence="2">The sequence shown here is derived from an EMBL/GenBank/DDBJ whole genome shotgun (WGS) entry which is preliminary data.</text>
</comment>
<organism evidence="2 3">
    <name type="scientific">Aureobasidium vineae</name>
    <dbReference type="NCBI Taxonomy" id="2773715"/>
    <lineage>
        <taxon>Eukaryota</taxon>
        <taxon>Fungi</taxon>
        <taxon>Dikarya</taxon>
        <taxon>Ascomycota</taxon>
        <taxon>Pezizomycotina</taxon>
        <taxon>Dothideomycetes</taxon>
        <taxon>Dothideomycetidae</taxon>
        <taxon>Dothideales</taxon>
        <taxon>Saccotheciaceae</taxon>
        <taxon>Aureobasidium</taxon>
    </lineage>
</organism>
<evidence type="ECO:0000256" key="1">
    <source>
        <dbReference type="SAM" id="MobiDB-lite"/>
    </source>
</evidence>